<dbReference type="Gene3D" id="1.10.340.30">
    <property type="entry name" value="Hypothetical protein, domain 2"/>
    <property type="match status" value="1"/>
</dbReference>
<gene>
    <name evidence="3" type="ORF">GIB67_032921</name>
</gene>
<dbReference type="InterPro" id="IPR011257">
    <property type="entry name" value="DNA_glycosylase"/>
</dbReference>
<dbReference type="InterPro" id="IPR003265">
    <property type="entry name" value="HhH-GPD_domain"/>
</dbReference>
<dbReference type="GO" id="GO:0140097">
    <property type="term" value="F:catalytic activity, acting on DNA"/>
    <property type="evidence" value="ECO:0007669"/>
    <property type="project" value="UniProtKB-ARBA"/>
</dbReference>
<evidence type="ECO:0000256" key="1">
    <source>
        <dbReference type="SAM" id="MobiDB-lite"/>
    </source>
</evidence>
<dbReference type="OrthoDB" id="5607at2759"/>
<dbReference type="PANTHER" id="PTHR47203:SF1">
    <property type="entry name" value="HYPOTHETICAL BASE EXCISION DNA REPAIR PROTEIN (EUROFUNG)"/>
    <property type="match status" value="1"/>
</dbReference>
<dbReference type="Pfam" id="PF12776">
    <property type="entry name" value="Myb_DNA-bind_3"/>
    <property type="match status" value="1"/>
</dbReference>
<sequence length="648" mass="74232">MQNSRKRKKNYNYSSPNHRKRNPNPNNNVTNPYPSYLRPTPEECRIVRDTLLTLDGFPEEFAKYRSRNPKIVTKSEGFDGELDCFISETPTLSSVSVFEKETVLDGLVEILLSQNTTDLNSKRAFASLKLAFLTWEDVLAADTKYIENAIRCGGLAVTKASCIKNLLSGLLEKRGKLCLEYLRDMSIDEIKAELRGFKGIGPKTVACLLMFHLQFDDFPVDTHVFRITKFMGWVPADADREKTYLHLNKRIPDELKFDLNCLLVTHGKICLTCSKKLTDQNSKSSNASCPLSKAVQMAVQMTTGYKSKFKDNPFMKMAFIEKCIREVKSDNNLGTSLKPISWKRIENEINEEFHQRYKQKDLKNQFDYLRKSYETWRMLTNRTEHGYDAVSGTFNWPQSTWDDIVKQYPSAKKFQTRPLQYAEKLKQLFEGTFVNRYVACGPEKSYFSIPDEEPSTDSIDVDTPQTFDPTANHIDVDPPQTFDPTANTNDVDLPQTFDPRADSIDVHPPQTFEPFMDEYTDGVSIDIPSQEYVTSTPSTDHNEHVATSHGAERQRRSVPSDDRQNEVRDLIGLIREQLRREQVEKEPSVEDCIKLLNELMGPYGKHLSVYLKAVKAFCDCPAYIRAFMAIPTPELKMGFVDTITKAML</sequence>
<dbReference type="SMART" id="SM00478">
    <property type="entry name" value="ENDO3c"/>
    <property type="match status" value="1"/>
</dbReference>
<dbReference type="Pfam" id="PF00730">
    <property type="entry name" value="HhH-GPD"/>
    <property type="match status" value="1"/>
</dbReference>
<dbReference type="EMBL" id="JACGCM010001183">
    <property type="protein sequence ID" value="KAF6159837.1"/>
    <property type="molecule type" value="Genomic_DNA"/>
</dbReference>
<organism evidence="3 4">
    <name type="scientific">Kingdonia uniflora</name>
    <dbReference type="NCBI Taxonomy" id="39325"/>
    <lineage>
        <taxon>Eukaryota</taxon>
        <taxon>Viridiplantae</taxon>
        <taxon>Streptophyta</taxon>
        <taxon>Embryophyta</taxon>
        <taxon>Tracheophyta</taxon>
        <taxon>Spermatophyta</taxon>
        <taxon>Magnoliopsida</taxon>
        <taxon>Ranunculales</taxon>
        <taxon>Circaeasteraceae</taxon>
        <taxon>Kingdonia</taxon>
    </lineage>
</organism>
<feature type="region of interest" description="Disordered" evidence="1">
    <location>
        <begin position="1"/>
        <end position="38"/>
    </location>
</feature>
<evidence type="ECO:0000259" key="2">
    <source>
        <dbReference type="SMART" id="SM00478"/>
    </source>
</evidence>
<feature type="domain" description="HhH-GPD" evidence="2">
    <location>
        <begin position="112"/>
        <end position="269"/>
    </location>
</feature>
<feature type="compositionally biased region" description="Basic residues" evidence="1">
    <location>
        <begin position="1"/>
        <end position="10"/>
    </location>
</feature>
<dbReference type="AlphaFoldDB" id="A0A7J7MYB2"/>
<evidence type="ECO:0000313" key="4">
    <source>
        <dbReference type="Proteomes" id="UP000541444"/>
    </source>
</evidence>
<protein>
    <recommendedName>
        <fullName evidence="2">HhH-GPD domain-containing protein</fullName>
    </recommendedName>
</protein>
<keyword evidence="4" id="KW-1185">Reference proteome</keyword>
<proteinExistence type="predicted"/>
<name>A0A7J7MYB2_9MAGN</name>
<dbReference type="CDD" id="cd00056">
    <property type="entry name" value="ENDO3c"/>
    <property type="match status" value="1"/>
</dbReference>
<evidence type="ECO:0000313" key="3">
    <source>
        <dbReference type="EMBL" id="KAF6159837.1"/>
    </source>
</evidence>
<dbReference type="Gene3D" id="1.10.1670.10">
    <property type="entry name" value="Helix-hairpin-Helix base-excision DNA repair enzymes (C-terminal)"/>
    <property type="match status" value="1"/>
</dbReference>
<accession>A0A7J7MYB2</accession>
<dbReference type="GO" id="GO:0016787">
    <property type="term" value="F:hydrolase activity"/>
    <property type="evidence" value="ECO:0007669"/>
    <property type="project" value="UniProtKB-ARBA"/>
</dbReference>
<dbReference type="Proteomes" id="UP000541444">
    <property type="component" value="Unassembled WGS sequence"/>
</dbReference>
<comment type="caution">
    <text evidence="3">The sequence shown here is derived from an EMBL/GenBank/DDBJ whole genome shotgun (WGS) entry which is preliminary data.</text>
</comment>
<dbReference type="SUPFAM" id="SSF48150">
    <property type="entry name" value="DNA-glycosylase"/>
    <property type="match status" value="1"/>
</dbReference>
<feature type="compositionally biased region" description="Basic and acidic residues" evidence="1">
    <location>
        <begin position="540"/>
        <end position="564"/>
    </location>
</feature>
<dbReference type="GO" id="GO:0006284">
    <property type="term" value="P:base-excision repair"/>
    <property type="evidence" value="ECO:0007669"/>
    <property type="project" value="InterPro"/>
</dbReference>
<dbReference type="InterPro" id="IPR024752">
    <property type="entry name" value="Myb/SANT-like_dom"/>
</dbReference>
<dbReference type="PANTHER" id="PTHR47203">
    <property type="match status" value="1"/>
</dbReference>
<reference evidence="3 4" key="1">
    <citation type="journal article" date="2020" name="IScience">
        <title>Genome Sequencing of the Endangered Kingdonia uniflora (Circaeasteraceae, Ranunculales) Reveals Potential Mechanisms of Evolutionary Specialization.</title>
        <authorList>
            <person name="Sun Y."/>
            <person name="Deng T."/>
            <person name="Zhang A."/>
            <person name="Moore M.J."/>
            <person name="Landis J.B."/>
            <person name="Lin N."/>
            <person name="Zhang H."/>
            <person name="Zhang X."/>
            <person name="Huang J."/>
            <person name="Zhang X."/>
            <person name="Sun H."/>
            <person name="Wang H."/>
        </authorList>
    </citation>
    <scope>NUCLEOTIDE SEQUENCE [LARGE SCALE GENOMIC DNA]</scope>
    <source>
        <strain evidence="3">TB1705</strain>
        <tissue evidence="3">Leaf</tissue>
    </source>
</reference>
<dbReference type="InterPro" id="IPR023170">
    <property type="entry name" value="HhH_base_excis_C"/>
</dbReference>
<feature type="region of interest" description="Disordered" evidence="1">
    <location>
        <begin position="533"/>
        <end position="564"/>
    </location>
</feature>
<feature type="compositionally biased region" description="Low complexity" evidence="1">
    <location>
        <begin position="23"/>
        <end position="34"/>
    </location>
</feature>